<accession>A0A7R7VJH0</accession>
<reference evidence="1" key="2">
    <citation type="submission" date="2021-02" db="EMBL/GenBank/DDBJ databases">
        <title>Aspergillus chevalieri M1 genome sequence.</title>
        <authorList>
            <person name="Kadooka C."/>
            <person name="Mori K."/>
            <person name="Futagami T."/>
        </authorList>
    </citation>
    <scope>NUCLEOTIDE SEQUENCE</scope>
    <source>
        <strain evidence="1">M1</strain>
    </source>
</reference>
<name>A0A7R7VJH0_ASPCH</name>
<evidence type="ECO:0000313" key="1">
    <source>
        <dbReference type="EMBL" id="BCR85858.1"/>
    </source>
</evidence>
<evidence type="ECO:0000313" key="2">
    <source>
        <dbReference type="Proteomes" id="UP000637239"/>
    </source>
</evidence>
<dbReference type="Proteomes" id="UP000637239">
    <property type="component" value="Chromosome 2"/>
</dbReference>
<dbReference type="AlphaFoldDB" id="A0A7R7VJH0"/>
<reference evidence="1" key="1">
    <citation type="submission" date="2021-01" db="EMBL/GenBank/DDBJ databases">
        <authorList>
            <consortium name="Aspergillus chevalieri M1 genome sequencing consortium"/>
            <person name="Kazuki M."/>
            <person name="Futagami T."/>
        </authorList>
    </citation>
    <scope>NUCLEOTIDE SEQUENCE</scope>
    <source>
        <strain evidence="1">M1</strain>
    </source>
</reference>
<organism evidence="1 2">
    <name type="scientific">Aspergillus chevalieri</name>
    <name type="common">Eurotium chevalieri</name>
    <dbReference type="NCBI Taxonomy" id="182096"/>
    <lineage>
        <taxon>Eukaryota</taxon>
        <taxon>Fungi</taxon>
        <taxon>Dikarya</taxon>
        <taxon>Ascomycota</taxon>
        <taxon>Pezizomycotina</taxon>
        <taxon>Eurotiomycetes</taxon>
        <taxon>Eurotiomycetidae</taxon>
        <taxon>Eurotiales</taxon>
        <taxon>Aspergillaceae</taxon>
        <taxon>Aspergillus</taxon>
        <taxon>Aspergillus subgen. Aspergillus</taxon>
    </lineage>
</organism>
<gene>
    <name evidence="1" type="ORF">ACHE_21316A</name>
</gene>
<protein>
    <submittedName>
        <fullName evidence="1">Uncharacterized protein</fullName>
    </submittedName>
</protein>
<sequence length="145" mass="16438">MKLFPFPTPKLLTPRLQIVRYRHTHFNMRHTDPLPVVRNPLILGARSIRNIGINTGGSILEHAVSRLDLVYLTLAVLATSTVFDLGLKIVEVLWVVAFSRIAYQVKVWVQVDLVLCFWVINQDADLRVARARYVSSAAVSGYQIQ</sequence>
<dbReference type="EMBL" id="AP024417">
    <property type="protein sequence ID" value="BCR85858.1"/>
    <property type="molecule type" value="Genomic_DNA"/>
</dbReference>
<dbReference type="RefSeq" id="XP_043134380.1">
    <property type="nucleotide sequence ID" value="XM_043275385.1"/>
</dbReference>
<keyword evidence="2" id="KW-1185">Reference proteome</keyword>
<dbReference type="KEGG" id="ache:ACHE_21316A"/>
<proteinExistence type="predicted"/>
<dbReference type="GeneID" id="66980217"/>